<dbReference type="Gene3D" id="1.25.40.10">
    <property type="entry name" value="Tetratricopeptide repeat domain"/>
    <property type="match status" value="4"/>
</dbReference>
<evidence type="ECO:0000259" key="3">
    <source>
        <dbReference type="Pfam" id="PF14432"/>
    </source>
</evidence>
<feature type="domain" description="DYW" evidence="3">
    <location>
        <begin position="635"/>
        <end position="706"/>
    </location>
</feature>
<dbReference type="InterPro" id="IPR046960">
    <property type="entry name" value="PPR_At4g14850-like_plant"/>
</dbReference>
<reference evidence="4" key="1">
    <citation type="submission" date="2021-08" db="EMBL/GenBank/DDBJ databases">
        <title>WGS assembly of Ceratopteris richardii.</title>
        <authorList>
            <person name="Marchant D.B."/>
            <person name="Chen G."/>
            <person name="Jenkins J."/>
            <person name="Shu S."/>
            <person name="Leebens-Mack J."/>
            <person name="Grimwood J."/>
            <person name="Schmutz J."/>
            <person name="Soltis P."/>
            <person name="Soltis D."/>
            <person name="Chen Z.-H."/>
        </authorList>
    </citation>
    <scope>NUCLEOTIDE SEQUENCE</scope>
    <source>
        <strain evidence="4">Whitten #5841</strain>
        <tissue evidence="4">Leaf</tissue>
    </source>
</reference>
<organism evidence="4 5">
    <name type="scientific">Ceratopteris richardii</name>
    <name type="common">Triangle waterfern</name>
    <dbReference type="NCBI Taxonomy" id="49495"/>
    <lineage>
        <taxon>Eukaryota</taxon>
        <taxon>Viridiplantae</taxon>
        <taxon>Streptophyta</taxon>
        <taxon>Embryophyta</taxon>
        <taxon>Tracheophyta</taxon>
        <taxon>Polypodiopsida</taxon>
        <taxon>Polypodiidae</taxon>
        <taxon>Polypodiales</taxon>
        <taxon>Pteridineae</taxon>
        <taxon>Pteridaceae</taxon>
        <taxon>Parkerioideae</taxon>
        <taxon>Ceratopteris</taxon>
    </lineage>
</organism>
<dbReference type="GO" id="GO:0008270">
    <property type="term" value="F:zinc ion binding"/>
    <property type="evidence" value="ECO:0007669"/>
    <property type="project" value="InterPro"/>
</dbReference>
<evidence type="ECO:0000256" key="2">
    <source>
        <dbReference type="PROSITE-ProRule" id="PRU00708"/>
    </source>
</evidence>
<dbReference type="InterPro" id="IPR011990">
    <property type="entry name" value="TPR-like_helical_dom_sf"/>
</dbReference>
<comment type="caution">
    <text evidence="4">The sequence shown here is derived from an EMBL/GenBank/DDBJ whole genome shotgun (WGS) entry which is preliminary data.</text>
</comment>
<evidence type="ECO:0000256" key="1">
    <source>
        <dbReference type="ARBA" id="ARBA00022737"/>
    </source>
</evidence>
<dbReference type="FunFam" id="1.25.40.10:FF:000090">
    <property type="entry name" value="Pentatricopeptide repeat-containing protein, chloroplastic"/>
    <property type="match status" value="1"/>
</dbReference>
<feature type="repeat" description="PPR" evidence="2">
    <location>
        <begin position="301"/>
        <end position="335"/>
    </location>
</feature>
<sequence>MLAPAYTLSPSTSLPLIHQPQRSTCDPPAHFPATNDREHDKCGLSFTKTYPASGYNTDLGYLLSSRKLGVSEDAEQSLAACIGSFEPLHCNLNVTCPQYTQGWEIASRLLNRKGDFTQAFKMVDAFEEEEHMVYSVVFSELLQQSIREKNLSAGRRVHSLIIGSGCEADYMLASSLVHMFAVCGSLAEAIQIFHRMQKRNVYAWTALMDGYTESGQYSQAIEAYYEMEQLNLETDGHVFVAVLRACSGLKSLEDGRHIHACIMESGLDSNVYVSSALINMYAKCGTLDNAYVVFEKLSKGNVVSWSALIQGCVEHSHGKAALQLFRHMEEECVEPNEVTYISMLKACSSITALEQGKHMHAQIIQKGLESNLSIGNALIDMYSKCGSICDAHTMFHRMFNVDVISWSSLIGGYAKHNNYHSALGAFLCMQEMNIEPNGITYLSVLSACSHAVLFAEGCYHFKCMAETHSIWPTLEHYNALVDIIGRSGRLDAAEDLIETLPFGGPNYAGWTSLLDSCRLHGEVSRGKECFDRIVSIEDRDALGYVLMSSIYAKVGLWDDFRKIEDLRKCANLVKKPAKAYIEVDSSIHEFIVDDNSHPQIHEVYMKLSSLDLRMRELGYIPQQRLDSFPVKEVAAFCGHSEKLAIAFGLISTPEGTTVRVAKNLRVCTDCHNSVKLISKIERREIIIADAYQIHHFREGDCCCKDEYA</sequence>
<evidence type="ECO:0000313" key="5">
    <source>
        <dbReference type="Proteomes" id="UP000825935"/>
    </source>
</evidence>
<dbReference type="InterPro" id="IPR046848">
    <property type="entry name" value="E_motif"/>
</dbReference>
<dbReference type="InterPro" id="IPR032867">
    <property type="entry name" value="DYW_dom"/>
</dbReference>
<evidence type="ECO:0000313" key="4">
    <source>
        <dbReference type="EMBL" id="KAH7366244.1"/>
    </source>
</evidence>
<feature type="repeat" description="PPR" evidence="2">
    <location>
        <begin position="200"/>
        <end position="234"/>
    </location>
</feature>
<dbReference type="GO" id="GO:0009451">
    <property type="term" value="P:RNA modification"/>
    <property type="evidence" value="ECO:0007669"/>
    <property type="project" value="InterPro"/>
</dbReference>
<gene>
    <name evidence="4" type="ORF">KP509_18G069700</name>
</gene>
<dbReference type="NCBIfam" id="TIGR00756">
    <property type="entry name" value="PPR"/>
    <property type="match status" value="3"/>
</dbReference>
<name>A0A8T2SRC6_CERRI</name>
<accession>A0A8T2SRC6</accession>
<dbReference type="Pfam" id="PF01535">
    <property type="entry name" value="PPR"/>
    <property type="match status" value="4"/>
</dbReference>
<dbReference type="Pfam" id="PF20431">
    <property type="entry name" value="E_motif"/>
    <property type="match status" value="1"/>
</dbReference>
<dbReference type="InterPro" id="IPR002885">
    <property type="entry name" value="PPR_rpt"/>
</dbReference>
<dbReference type="FunFam" id="1.25.40.10:FF:000436">
    <property type="entry name" value="Pentatricopeptide repeat-containing protein At5g39350 family"/>
    <property type="match status" value="1"/>
</dbReference>
<feature type="repeat" description="PPR" evidence="2">
    <location>
        <begin position="402"/>
        <end position="436"/>
    </location>
</feature>
<dbReference type="FunFam" id="1.25.40.10:FF:000073">
    <property type="entry name" value="Pentatricopeptide repeat-containing protein chloroplastic"/>
    <property type="match status" value="1"/>
</dbReference>
<dbReference type="Pfam" id="PF14432">
    <property type="entry name" value="DYW_deaminase"/>
    <property type="match status" value="1"/>
</dbReference>
<dbReference type="OMA" id="HRDAICW"/>
<dbReference type="Proteomes" id="UP000825935">
    <property type="component" value="Chromosome 18"/>
</dbReference>
<dbReference type="GO" id="GO:0003729">
    <property type="term" value="F:mRNA binding"/>
    <property type="evidence" value="ECO:0007669"/>
    <property type="project" value="UniProtKB-ARBA"/>
</dbReference>
<dbReference type="AlphaFoldDB" id="A0A8T2SRC6"/>
<dbReference type="PROSITE" id="PS51375">
    <property type="entry name" value="PPR"/>
    <property type="match status" value="3"/>
</dbReference>
<dbReference type="OrthoDB" id="185373at2759"/>
<protein>
    <recommendedName>
        <fullName evidence="3">DYW domain-containing protein</fullName>
    </recommendedName>
</protein>
<dbReference type="PANTHER" id="PTHR24015">
    <property type="entry name" value="OS07G0578800 PROTEIN-RELATED"/>
    <property type="match status" value="1"/>
</dbReference>
<dbReference type="PANTHER" id="PTHR24015:SF548">
    <property type="entry name" value="OS08G0340900 PROTEIN"/>
    <property type="match status" value="1"/>
</dbReference>
<keyword evidence="5" id="KW-1185">Reference proteome</keyword>
<dbReference type="Pfam" id="PF13041">
    <property type="entry name" value="PPR_2"/>
    <property type="match status" value="2"/>
</dbReference>
<keyword evidence="1" id="KW-0677">Repeat</keyword>
<dbReference type="EMBL" id="CM035423">
    <property type="protein sequence ID" value="KAH7366244.1"/>
    <property type="molecule type" value="Genomic_DNA"/>
</dbReference>
<proteinExistence type="predicted"/>